<dbReference type="EMBL" id="LJCR01000909">
    <property type="protein sequence ID" value="KPV51448.1"/>
    <property type="molecule type" value="Genomic_DNA"/>
</dbReference>
<dbReference type="PRINTS" id="PR00758">
    <property type="entry name" value="ARSENICPUMP"/>
</dbReference>
<evidence type="ECO:0000256" key="5">
    <source>
        <dbReference type="ARBA" id="ARBA00022475"/>
    </source>
</evidence>
<feature type="transmembrane region" description="Helical" evidence="10">
    <location>
        <begin position="265"/>
        <end position="284"/>
    </location>
</feature>
<keyword evidence="9 10" id="KW-0472">Membrane</keyword>
<keyword evidence="5" id="KW-1003">Cell membrane</keyword>
<keyword evidence="13" id="KW-1185">Reference proteome</keyword>
<feature type="transmembrane region" description="Helical" evidence="10">
    <location>
        <begin position="222"/>
        <end position="245"/>
    </location>
</feature>
<dbReference type="InterPro" id="IPR000802">
    <property type="entry name" value="Arsenical_pump_ArsB"/>
</dbReference>
<protein>
    <submittedName>
        <fullName evidence="12">Citrate transporter</fullName>
    </submittedName>
</protein>
<dbReference type="GO" id="GO:0005886">
    <property type="term" value="C:plasma membrane"/>
    <property type="evidence" value="ECO:0007669"/>
    <property type="project" value="UniProtKB-SubCell"/>
</dbReference>
<reference evidence="12 13" key="1">
    <citation type="submission" date="2015-09" db="EMBL/GenBank/DDBJ databases">
        <title>Draft genome sequence of Kouleothrix aurantiaca JCM 19913.</title>
        <authorList>
            <person name="Hemp J."/>
        </authorList>
    </citation>
    <scope>NUCLEOTIDE SEQUENCE [LARGE SCALE GENOMIC DNA]</scope>
    <source>
        <strain evidence="12 13">COM-B</strain>
    </source>
</reference>
<evidence type="ECO:0000256" key="1">
    <source>
        <dbReference type="ARBA" id="ARBA00004651"/>
    </source>
</evidence>
<dbReference type="PANTHER" id="PTHR43302">
    <property type="entry name" value="TRANSPORTER ARSB-RELATED"/>
    <property type="match status" value="1"/>
</dbReference>
<accession>A0A0P9CYE4</accession>
<dbReference type="GO" id="GO:0046685">
    <property type="term" value="P:response to arsenic-containing substance"/>
    <property type="evidence" value="ECO:0007669"/>
    <property type="project" value="UniProtKB-KW"/>
</dbReference>
<dbReference type="Proteomes" id="UP000050509">
    <property type="component" value="Unassembled WGS sequence"/>
</dbReference>
<evidence type="ECO:0000256" key="7">
    <source>
        <dbReference type="ARBA" id="ARBA00022849"/>
    </source>
</evidence>
<feature type="domain" description="Citrate transporter-like" evidence="11">
    <location>
        <begin position="29"/>
        <end position="351"/>
    </location>
</feature>
<comment type="caution">
    <text evidence="12">The sequence shown here is derived from an EMBL/GenBank/DDBJ whole genome shotgun (WGS) entry which is preliminary data.</text>
</comment>
<dbReference type="InterPro" id="IPR004680">
    <property type="entry name" value="Cit_transptr-like_dom"/>
</dbReference>
<feature type="transmembrane region" description="Helical" evidence="10">
    <location>
        <begin position="296"/>
        <end position="322"/>
    </location>
</feature>
<keyword evidence="6 10" id="KW-0812">Transmembrane</keyword>
<dbReference type="AlphaFoldDB" id="A0A0P9CYE4"/>
<dbReference type="PANTHER" id="PTHR43302:SF5">
    <property type="entry name" value="TRANSPORTER ARSB-RELATED"/>
    <property type="match status" value="1"/>
</dbReference>
<evidence type="ECO:0000313" key="13">
    <source>
        <dbReference type="Proteomes" id="UP000050509"/>
    </source>
</evidence>
<feature type="non-terminal residue" evidence="12">
    <location>
        <position position="353"/>
    </location>
</feature>
<keyword evidence="8 10" id="KW-1133">Transmembrane helix</keyword>
<feature type="transmembrane region" description="Helical" evidence="10">
    <location>
        <begin position="32"/>
        <end position="50"/>
    </location>
</feature>
<evidence type="ECO:0000256" key="10">
    <source>
        <dbReference type="SAM" id="Phobius"/>
    </source>
</evidence>
<evidence type="ECO:0000256" key="8">
    <source>
        <dbReference type="ARBA" id="ARBA00022989"/>
    </source>
</evidence>
<keyword evidence="7" id="KW-0059">Arsenical resistance</keyword>
<comment type="similarity">
    <text evidence="3">Belongs to the CitM (TC 2.A.11) transporter family.</text>
</comment>
<gene>
    <name evidence="12" type="ORF">SE17_21120</name>
</gene>
<evidence type="ECO:0000256" key="2">
    <source>
        <dbReference type="ARBA" id="ARBA00006433"/>
    </source>
</evidence>
<organism evidence="12 13">
    <name type="scientific">Kouleothrix aurantiaca</name>
    <dbReference type="NCBI Taxonomy" id="186479"/>
    <lineage>
        <taxon>Bacteria</taxon>
        <taxon>Bacillati</taxon>
        <taxon>Chloroflexota</taxon>
        <taxon>Chloroflexia</taxon>
        <taxon>Chloroflexales</taxon>
        <taxon>Roseiflexineae</taxon>
        <taxon>Roseiflexaceae</taxon>
        <taxon>Kouleothrix</taxon>
    </lineage>
</organism>
<feature type="transmembrane region" description="Helical" evidence="10">
    <location>
        <begin position="96"/>
        <end position="126"/>
    </location>
</feature>
<evidence type="ECO:0000313" key="12">
    <source>
        <dbReference type="EMBL" id="KPV51448.1"/>
    </source>
</evidence>
<feature type="transmembrane region" description="Helical" evidence="10">
    <location>
        <begin position="176"/>
        <end position="201"/>
    </location>
</feature>
<proteinExistence type="inferred from homology"/>
<dbReference type="GO" id="GO:0015105">
    <property type="term" value="F:arsenite transmembrane transporter activity"/>
    <property type="evidence" value="ECO:0007669"/>
    <property type="project" value="InterPro"/>
</dbReference>
<comment type="subcellular location">
    <subcellularLocation>
        <location evidence="1">Cell membrane</location>
        <topology evidence="1">Multi-pass membrane protein</topology>
    </subcellularLocation>
</comment>
<evidence type="ECO:0000256" key="3">
    <source>
        <dbReference type="ARBA" id="ARBA00009843"/>
    </source>
</evidence>
<feature type="transmembrane region" description="Helical" evidence="10">
    <location>
        <begin position="62"/>
        <end position="84"/>
    </location>
</feature>
<evidence type="ECO:0000256" key="6">
    <source>
        <dbReference type="ARBA" id="ARBA00022692"/>
    </source>
</evidence>
<evidence type="ECO:0000259" key="11">
    <source>
        <dbReference type="Pfam" id="PF03600"/>
    </source>
</evidence>
<dbReference type="Pfam" id="PF03600">
    <property type="entry name" value="CitMHS"/>
    <property type="match status" value="1"/>
</dbReference>
<comment type="similarity">
    <text evidence="2">Belongs to the ArsB family.</text>
</comment>
<evidence type="ECO:0000256" key="9">
    <source>
        <dbReference type="ARBA" id="ARBA00023136"/>
    </source>
</evidence>
<sequence>MPVLAIVTLVLVGCTIAGIAVGRWPFLRANRTTITLIGAALLLASGALTLQQAYAALDLNTLLLLFSMMIVNGHLFLAGFFGLVTQRVVHLARGPYTLLALVILAGGVLSALFLNDTVVLILTPLVLEITRQLKRNPLPYLLGLATAANVGSVATITGNPQNIVIGNASQISYGAFALALTPTALIGLAICWGVVVLCYRAEFREGTFVVPEGERVRIYRPLLWKIAVVLPVMLVLFFVGVPVPLATFLAAGALLVTRRLKSERVFATIDWGLLVFFAALFVVTGSLEAQHLTDQLFALLQPLAGAGLAAFGLVTAVLSNLISNVPAVLLLQHVVRAYPNPQRAWLMLAAAST</sequence>
<evidence type="ECO:0000256" key="4">
    <source>
        <dbReference type="ARBA" id="ARBA00022448"/>
    </source>
</evidence>
<keyword evidence="4" id="KW-0813">Transport</keyword>
<name>A0A0P9CYE4_9CHLR</name>